<organism evidence="5 6">
    <name type="scientific">Symbiodinium necroappetens</name>
    <dbReference type="NCBI Taxonomy" id="1628268"/>
    <lineage>
        <taxon>Eukaryota</taxon>
        <taxon>Sar</taxon>
        <taxon>Alveolata</taxon>
        <taxon>Dinophyceae</taxon>
        <taxon>Suessiales</taxon>
        <taxon>Symbiodiniaceae</taxon>
        <taxon>Symbiodinium</taxon>
    </lineage>
</organism>
<dbReference type="Gene3D" id="1.10.238.10">
    <property type="entry name" value="EF-hand"/>
    <property type="match status" value="1"/>
</dbReference>
<evidence type="ECO:0000259" key="3">
    <source>
        <dbReference type="PROSITE" id="PS50157"/>
    </source>
</evidence>
<evidence type="ECO:0000259" key="4">
    <source>
        <dbReference type="PROSITE" id="PS50222"/>
    </source>
</evidence>
<dbReference type="PROSITE" id="PS50157">
    <property type="entry name" value="ZINC_FINGER_C2H2_2"/>
    <property type="match status" value="1"/>
</dbReference>
<evidence type="ECO:0000256" key="1">
    <source>
        <dbReference type="ARBA" id="ARBA00022837"/>
    </source>
</evidence>
<feature type="domain" description="C2H2-type" evidence="3">
    <location>
        <begin position="719"/>
        <end position="747"/>
    </location>
</feature>
<dbReference type="InterPro" id="IPR011992">
    <property type="entry name" value="EF-hand-dom_pair"/>
</dbReference>
<evidence type="ECO:0000313" key="5">
    <source>
        <dbReference type="EMBL" id="CAE7570985.1"/>
    </source>
</evidence>
<gene>
    <name evidence="5" type="primary">CPK1</name>
    <name evidence="5" type="ORF">SNEC2469_LOCUS16655</name>
</gene>
<keyword evidence="6" id="KW-1185">Reference proteome</keyword>
<dbReference type="PROSITE" id="PS00018">
    <property type="entry name" value="EF_HAND_1"/>
    <property type="match status" value="1"/>
</dbReference>
<proteinExistence type="predicted"/>
<feature type="non-terminal residue" evidence="5">
    <location>
        <position position="1301"/>
    </location>
</feature>
<dbReference type="EMBL" id="CAJNJA010027154">
    <property type="protein sequence ID" value="CAE7570985.1"/>
    <property type="molecule type" value="Genomic_DNA"/>
</dbReference>
<dbReference type="OrthoDB" id="410381at2759"/>
<keyword evidence="1" id="KW-0106">Calcium</keyword>
<reference evidence="5" key="1">
    <citation type="submission" date="2021-02" db="EMBL/GenBank/DDBJ databases">
        <authorList>
            <person name="Dougan E. K."/>
            <person name="Rhodes N."/>
            <person name="Thang M."/>
            <person name="Chan C."/>
        </authorList>
    </citation>
    <scope>NUCLEOTIDE SEQUENCE</scope>
</reference>
<dbReference type="InterPro" id="IPR018247">
    <property type="entry name" value="EF_Hand_1_Ca_BS"/>
</dbReference>
<dbReference type="InterPro" id="IPR002048">
    <property type="entry name" value="EF_hand_dom"/>
</dbReference>
<dbReference type="InterPro" id="IPR013087">
    <property type="entry name" value="Znf_C2H2_type"/>
</dbReference>
<feature type="domain" description="EF-hand" evidence="4">
    <location>
        <begin position="1079"/>
        <end position="1114"/>
    </location>
</feature>
<dbReference type="GO" id="GO:0005509">
    <property type="term" value="F:calcium ion binding"/>
    <property type="evidence" value="ECO:0007669"/>
    <property type="project" value="InterPro"/>
</dbReference>
<dbReference type="GO" id="GO:0008270">
    <property type="term" value="F:zinc ion binding"/>
    <property type="evidence" value="ECO:0007669"/>
    <property type="project" value="UniProtKB-KW"/>
</dbReference>
<comment type="caution">
    <text evidence="5">The sequence shown here is derived from an EMBL/GenBank/DDBJ whole genome shotgun (WGS) entry which is preliminary data.</text>
</comment>
<name>A0A812UHJ7_9DINO</name>
<sequence>HAAKIEEHFRCHLPVSFPAQRARQLKPQFQSETWVYWARWRQDAPGNAAQLIKAYLHEVAVQATRDSTSCIVQRLRQLTGGPKRKQRGAMPLPAVELKTGQLAATHAEAKERWIEHFAAIEDGGKEDPTEFVHACYKRQAAKDLSCHVLDVQDIPCRTELEAALRAASTDRAYGLDDIPGEVLRFGAPELSRGVYALLLKSVFRLTEPVQHKGGTLYCIWKGKGRCSGPLASAAVPLQGTMHDLRAFLGGDPLLASAGSSAWASGAVNESLYDTWFRLPQEDDLIVTHTGSRPGDSLSDLVFSFLFSRVLRRVRDALTQAGALARVPWNPAMEYNIEPTVAVRGTSLGVSDATWMDDLAMFFTSPDAFSLLRDLKFGASALIDSCLQRALVPNLSRGKTEAIVHLSGAGAQKVRTSIFGDDGGHVPLSCSLWAEARLRAVPVYKHLGGYLQHNGGLKQEISYRLSQAWDAFNKRKKRLFQSPLVSSEDKSIFFTSLISTVMFHGAGTWTQIMERHCASLDAALRQMACQMLHPRISVTDAWHMGASQALALAGVPHAATYLHVARLRHLLACMQLKVPEIWALAHWEQHWLEAVRGSVRWLWSLVDAGRYHTDDRSAWGVWQTECQEHPGKWKAKLRRALAKALQRERWEATLEQHAGLITRQLKFGGAVMPQCFGAAVPQKEVCACCGIVFKDFRAWSVHAFKRHGRTDEVRSLVEGLQCPQCLRHFATHVRLCRHLRHSATCRRPLLSNSHRNAPVPGIGSRKAPKEHLFCAPTLQAAGPKTFVIGDPVEDEVDRPAAEVLDCLDLLDFDGLGTHFDPDTIWNRIRQAFSCVCLPVRRLQVTAQVWMERLQRDEGLGDDNLRLKAFLEKAANWVVHADFAEWLVPAPDERRELEFFTAEVQECGFFLSTCGLPVPFVELFAKHQDVVKRLTDRTSALLRTLLDGLVWRSQRTEANGTLRRVNYFVKYVLEDAKGKFSPSLKNISASGDPSIVSHPLVSVVVELLWAGVVRRQFMVSRIWNILNLIIFVMGQEITPSMIRNNGPSNELYSLLFFFRMFSYIVGMGRLLMLQLHRVWIWSRDTMRRIIADIDTDGNGEIDYEEMKEALSRFKDTVKGEIRKALKVLRNDEDLEEMNSDKKDLANQGAWKKCDRSKCFALRHGRTERPCFTGKLDIFVAGGYDYERFIFHQHALRLGVDDALECCTQAEFRAALFKSQRCNKELPLVVFLGSETWVEDLKKYDLSQRPPFVVNIDARAVKNPDAYNEHLLSSCTRDEVAALLSRVVDCRNQSDNQSAGASAS</sequence>
<evidence type="ECO:0000313" key="6">
    <source>
        <dbReference type="Proteomes" id="UP000601435"/>
    </source>
</evidence>
<keyword evidence="2" id="KW-0862">Zinc</keyword>
<evidence type="ECO:0000256" key="2">
    <source>
        <dbReference type="PROSITE-ProRule" id="PRU00042"/>
    </source>
</evidence>
<dbReference type="SUPFAM" id="SSF47473">
    <property type="entry name" value="EF-hand"/>
    <property type="match status" value="1"/>
</dbReference>
<dbReference type="Proteomes" id="UP000601435">
    <property type="component" value="Unassembled WGS sequence"/>
</dbReference>
<dbReference type="SMART" id="SM00054">
    <property type="entry name" value="EFh"/>
    <property type="match status" value="1"/>
</dbReference>
<keyword evidence="2" id="KW-0863">Zinc-finger</keyword>
<keyword evidence="2" id="KW-0479">Metal-binding</keyword>
<protein>
    <submittedName>
        <fullName evidence="5">CPK1 protein</fullName>
    </submittedName>
</protein>
<accession>A0A812UHJ7</accession>
<dbReference type="PROSITE" id="PS50222">
    <property type="entry name" value="EF_HAND_2"/>
    <property type="match status" value="1"/>
</dbReference>